<reference evidence="2" key="1">
    <citation type="submission" date="2025-08" db="UniProtKB">
        <authorList>
            <consortium name="Ensembl"/>
        </authorList>
    </citation>
    <scope>IDENTIFICATION</scope>
</reference>
<organism evidence="2 3">
    <name type="scientific">Otus sunia</name>
    <name type="common">Oriental scops-owl</name>
    <dbReference type="NCBI Taxonomy" id="257818"/>
    <lineage>
        <taxon>Eukaryota</taxon>
        <taxon>Metazoa</taxon>
        <taxon>Chordata</taxon>
        <taxon>Craniata</taxon>
        <taxon>Vertebrata</taxon>
        <taxon>Euteleostomi</taxon>
        <taxon>Archelosauria</taxon>
        <taxon>Archosauria</taxon>
        <taxon>Dinosauria</taxon>
        <taxon>Saurischia</taxon>
        <taxon>Theropoda</taxon>
        <taxon>Coelurosauria</taxon>
        <taxon>Aves</taxon>
        <taxon>Neognathae</taxon>
        <taxon>Neoaves</taxon>
        <taxon>Telluraves</taxon>
        <taxon>Strigiformes</taxon>
        <taxon>Strigidae</taxon>
        <taxon>Otus</taxon>
    </lineage>
</organism>
<dbReference type="AlphaFoldDB" id="A0A8C8AIG1"/>
<evidence type="ECO:0000256" key="1">
    <source>
        <dbReference type="SAM" id="Phobius"/>
    </source>
</evidence>
<protein>
    <submittedName>
        <fullName evidence="2">Uncharacterized protein</fullName>
    </submittedName>
</protein>
<evidence type="ECO:0000313" key="3">
    <source>
        <dbReference type="Proteomes" id="UP000694552"/>
    </source>
</evidence>
<dbReference type="Proteomes" id="UP000694552">
    <property type="component" value="Unplaced"/>
</dbReference>
<keyword evidence="1" id="KW-0812">Transmembrane</keyword>
<feature type="transmembrane region" description="Helical" evidence="1">
    <location>
        <begin position="32"/>
        <end position="58"/>
    </location>
</feature>
<reference evidence="2" key="2">
    <citation type="submission" date="2025-09" db="UniProtKB">
        <authorList>
            <consortium name="Ensembl"/>
        </authorList>
    </citation>
    <scope>IDENTIFICATION</scope>
</reference>
<keyword evidence="1" id="KW-0472">Membrane</keyword>
<sequence>MTPPPRDHVTLRCHGHPPARPLPCPQGAVTMAVAWALGPLGVVAIGTLLLALLLGWLWDAVVTVTRFRATCHQLRRFPRPPWRNWLLGHTGMVRGQRRGQGA</sequence>
<dbReference type="Ensembl" id="ENSOSUT00000005747.1">
    <property type="protein sequence ID" value="ENSOSUP00000005546.1"/>
    <property type="gene ID" value="ENSOSUG00000004133.1"/>
</dbReference>
<accession>A0A8C8AIG1</accession>
<proteinExistence type="predicted"/>
<keyword evidence="3" id="KW-1185">Reference proteome</keyword>
<evidence type="ECO:0000313" key="2">
    <source>
        <dbReference type="Ensembl" id="ENSOSUP00000005546.1"/>
    </source>
</evidence>
<name>A0A8C8AIG1_9STRI</name>
<keyword evidence="1" id="KW-1133">Transmembrane helix</keyword>